<dbReference type="HOGENOM" id="CLU_1656499_0_0_1"/>
<accession>E9I7L1</accession>
<name>E9I7L1_DAPPU</name>
<dbReference type="EMBL" id="GL737304">
    <property type="protein sequence ID" value="EFX60019.1"/>
    <property type="molecule type" value="Genomic_DNA"/>
</dbReference>
<dbReference type="AlphaFoldDB" id="E9I7L1"/>
<feature type="non-terminal residue" evidence="2">
    <location>
        <position position="1"/>
    </location>
</feature>
<evidence type="ECO:0000313" key="3">
    <source>
        <dbReference type="Proteomes" id="UP000000305"/>
    </source>
</evidence>
<gene>
    <name evidence="2" type="ORF">DAPPUDRAFT_279806</name>
</gene>
<organism evidence="2 3">
    <name type="scientific">Daphnia pulex</name>
    <name type="common">Water flea</name>
    <dbReference type="NCBI Taxonomy" id="6669"/>
    <lineage>
        <taxon>Eukaryota</taxon>
        <taxon>Metazoa</taxon>
        <taxon>Ecdysozoa</taxon>
        <taxon>Arthropoda</taxon>
        <taxon>Crustacea</taxon>
        <taxon>Branchiopoda</taxon>
        <taxon>Diplostraca</taxon>
        <taxon>Cladocera</taxon>
        <taxon>Anomopoda</taxon>
        <taxon>Daphniidae</taxon>
        <taxon>Daphnia</taxon>
    </lineage>
</organism>
<keyword evidence="3" id="KW-1185">Reference proteome</keyword>
<dbReference type="KEGG" id="dpx:DAPPUDRAFT_279806"/>
<sequence length="160" mass="18253">MDGKPSRSTIDLNKETLELEADTKERAYVASHQAEQLQKKLAKADPGCSNKAMTPATERSVEVKATIPSKMKVEPIVLVNSRVNKRTNNELQEFFWGEETKTMDGKPSRSTIDLNKETLELEADSKEPRKVIDEFKQKYAQAMNDLKVLERTLAYQKHQQ</sequence>
<evidence type="ECO:0000313" key="2">
    <source>
        <dbReference type="EMBL" id="EFX60019.1"/>
    </source>
</evidence>
<proteinExistence type="predicted"/>
<feature type="region of interest" description="Disordered" evidence="1">
    <location>
        <begin position="40"/>
        <end position="62"/>
    </location>
</feature>
<reference evidence="2 3" key="1">
    <citation type="journal article" date="2011" name="Science">
        <title>The ecoresponsive genome of Daphnia pulex.</title>
        <authorList>
            <person name="Colbourne J.K."/>
            <person name="Pfrender M.E."/>
            <person name="Gilbert D."/>
            <person name="Thomas W.K."/>
            <person name="Tucker A."/>
            <person name="Oakley T.H."/>
            <person name="Tokishita S."/>
            <person name="Aerts A."/>
            <person name="Arnold G.J."/>
            <person name="Basu M.K."/>
            <person name="Bauer D.J."/>
            <person name="Caceres C.E."/>
            <person name="Carmel L."/>
            <person name="Casola C."/>
            <person name="Choi J.H."/>
            <person name="Detter J.C."/>
            <person name="Dong Q."/>
            <person name="Dusheyko S."/>
            <person name="Eads B.D."/>
            <person name="Frohlich T."/>
            <person name="Geiler-Samerotte K.A."/>
            <person name="Gerlach D."/>
            <person name="Hatcher P."/>
            <person name="Jogdeo S."/>
            <person name="Krijgsveld J."/>
            <person name="Kriventseva E.V."/>
            <person name="Kultz D."/>
            <person name="Laforsch C."/>
            <person name="Lindquist E."/>
            <person name="Lopez J."/>
            <person name="Manak J.R."/>
            <person name="Muller J."/>
            <person name="Pangilinan J."/>
            <person name="Patwardhan R.P."/>
            <person name="Pitluck S."/>
            <person name="Pritham E.J."/>
            <person name="Rechtsteiner A."/>
            <person name="Rho M."/>
            <person name="Rogozin I.B."/>
            <person name="Sakarya O."/>
            <person name="Salamov A."/>
            <person name="Schaack S."/>
            <person name="Shapiro H."/>
            <person name="Shiga Y."/>
            <person name="Skalitzky C."/>
            <person name="Smith Z."/>
            <person name="Souvorov A."/>
            <person name="Sung W."/>
            <person name="Tang Z."/>
            <person name="Tsuchiya D."/>
            <person name="Tu H."/>
            <person name="Vos H."/>
            <person name="Wang M."/>
            <person name="Wolf Y.I."/>
            <person name="Yamagata H."/>
            <person name="Yamada T."/>
            <person name="Ye Y."/>
            <person name="Shaw J.R."/>
            <person name="Andrews J."/>
            <person name="Crease T.J."/>
            <person name="Tang H."/>
            <person name="Lucas S.M."/>
            <person name="Robertson H.M."/>
            <person name="Bork P."/>
            <person name="Koonin E.V."/>
            <person name="Zdobnov E.M."/>
            <person name="Grigoriev I.V."/>
            <person name="Lynch M."/>
            <person name="Boore J.L."/>
        </authorList>
    </citation>
    <scope>NUCLEOTIDE SEQUENCE [LARGE SCALE GENOMIC DNA]</scope>
</reference>
<evidence type="ECO:0000256" key="1">
    <source>
        <dbReference type="SAM" id="MobiDB-lite"/>
    </source>
</evidence>
<dbReference type="Proteomes" id="UP000000305">
    <property type="component" value="Unassembled WGS sequence"/>
</dbReference>
<dbReference type="InParanoid" id="E9I7L1"/>
<protein>
    <submittedName>
        <fullName evidence="2">Uncharacterized protein</fullName>
    </submittedName>
</protein>